<evidence type="ECO:0000313" key="2">
    <source>
        <dbReference type="WBParaSite" id="PS1159_v2.g21907.t2"/>
    </source>
</evidence>
<organism evidence="1 2">
    <name type="scientific">Panagrolaimus sp. PS1159</name>
    <dbReference type="NCBI Taxonomy" id="55785"/>
    <lineage>
        <taxon>Eukaryota</taxon>
        <taxon>Metazoa</taxon>
        <taxon>Ecdysozoa</taxon>
        <taxon>Nematoda</taxon>
        <taxon>Chromadorea</taxon>
        <taxon>Rhabditida</taxon>
        <taxon>Tylenchina</taxon>
        <taxon>Panagrolaimomorpha</taxon>
        <taxon>Panagrolaimoidea</taxon>
        <taxon>Panagrolaimidae</taxon>
        <taxon>Panagrolaimus</taxon>
    </lineage>
</organism>
<protein>
    <submittedName>
        <fullName evidence="2">NADH-ubiquinone oxidoreductase 75 kDa subunit, mitochondrial</fullName>
    </submittedName>
</protein>
<dbReference type="WBParaSite" id="PS1159_v2.g21907.t2">
    <property type="protein sequence ID" value="PS1159_v2.g21907.t2"/>
    <property type="gene ID" value="PS1159_v2.g21907"/>
</dbReference>
<accession>A0AC35FYP2</accession>
<reference evidence="2" key="1">
    <citation type="submission" date="2022-11" db="UniProtKB">
        <authorList>
            <consortium name="WormBaseParasite"/>
        </authorList>
    </citation>
    <scope>IDENTIFICATION</scope>
</reference>
<proteinExistence type="predicted"/>
<name>A0AC35FYP2_9BILA</name>
<dbReference type="Proteomes" id="UP000887580">
    <property type="component" value="Unplaced"/>
</dbReference>
<sequence>MSSKLVVLLAKDRCLSSKSNQFYGNVSKGLNTNSDRFYSINLNQNQKVEDIKIEELKSTQFSKKSQNNNDLGDYKNNSNNALNNWKKNETPEFFQSFKTQEMKKEYKWEKKAEENCNKSTLSLHVETYENGNDTFASKTSFDSFKHQNEELMKPEITHFKTTQKLLNFNSIAGKAMLNNSSKLGTRLWSLQNRATAITSSIRQQSTAPKKVEVFVDDKKVLCDPGMTILQACALVGVDIPRFCYHDRLSIAGNCRMCLVEVEKSIKPVASCAMPVMNGMRVKTNSDFSKKAREGVMEFLLVNHPLDCPICDQGGECDLQDQSMAFGSDRSRHQVQYDGKRAVEDKNIGPLVKTIMTRCIQCTRCVRFANEVAGVPDFGTTGRGGDMQIGTYVEKLFATELSGNVIDLCPVGALTNKPYSFQARPWELRKTESVDVLDALGSNIVISSRGGEIYRIIPKMHDDINEEWISDKARFASDGLRRQRLLIPLVKHEGNLEQSTWEEALFTVAKKLRQTSGNGIAVIAGGINDAETLIAAKDLINRYNSENAFTEEDYPTASGGADLRSNYLFNDSIAAIEESDALLLIGTNPRYEAPVLNARIRKTFIHSDIEIGVIGSEVDLTYDYEYLGSSASAIDDITAFKGAFGDRLKNAKRPMIIVGVDALKGPDGNALLGKIQKLADKLRGQSGDRKVTVFYILGDRKVLNILQRNAGQVAALDLGYKPMSEFEKNKKNIKFVYLIGADEHNLKRSDFGDDVFIVYQGHHGDNGAEIADVVLPGAAYTEKQGTWVNTEGRAQKGYNAVAPQGEGRTDWRIIRALSEVAGRTLPYDSLEEIRQRLIEIAPHFGHYGSVESSSFLKQALELSETKAPSKSLEVKQKELADYWMTNSISRASPTMAECVKAARRYKENPHKEPLRLTTA</sequence>
<evidence type="ECO:0000313" key="1">
    <source>
        <dbReference type="Proteomes" id="UP000887580"/>
    </source>
</evidence>